<evidence type="ECO:0000313" key="2">
    <source>
        <dbReference type="EMBL" id="SVD42762.1"/>
    </source>
</evidence>
<feature type="region of interest" description="Disordered" evidence="1">
    <location>
        <begin position="65"/>
        <end position="85"/>
    </location>
</feature>
<sequence>MGCRVATTQLNYLPLRGWFELVASVDVPVYYDTVQFTKRNRRTRFPKWAVQRTGRLVLTRRGSAVQVLPRQQDQSRNQDSSPRGS</sequence>
<organism evidence="2">
    <name type="scientific">marine metagenome</name>
    <dbReference type="NCBI Taxonomy" id="408172"/>
    <lineage>
        <taxon>unclassified sequences</taxon>
        <taxon>metagenomes</taxon>
        <taxon>ecological metagenomes</taxon>
    </lineage>
</organism>
<dbReference type="InterPro" id="IPR014985">
    <property type="entry name" value="WbqC"/>
</dbReference>
<accession>A0A382V8D2</accession>
<reference evidence="2" key="1">
    <citation type="submission" date="2018-05" db="EMBL/GenBank/DDBJ databases">
        <authorList>
            <person name="Lanie J.A."/>
            <person name="Ng W.-L."/>
            <person name="Kazmierczak K.M."/>
            <person name="Andrzejewski T.M."/>
            <person name="Davidsen T.M."/>
            <person name="Wayne K.J."/>
            <person name="Tettelin H."/>
            <person name="Glass J.I."/>
            <person name="Rusch D."/>
            <person name="Podicherti R."/>
            <person name="Tsui H.-C.T."/>
            <person name="Winkler M.E."/>
        </authorList>
    </citation>
    <scope>NUCLEOTIDE SEQUENCE</scope>
</reference>
<feature type="compositionally biased region" description="Low complexity" evidence="1">
    <location>
        <begin position="69"/>
        <end position="85"/>
    </location>
</feature>
<feature type="non-terminal residue" evidence="2">
    <location>
        <position position="85"/>
    </location>
</feature>
<protein>
    <submittedName>
        <fullName evidence="2">Uncharacterized protein</fullName>
    </submittedName>
</protein>
<evidence type="ECO:0000256" key="1">
    <source>
        <dbReference type="SAM" id="MobiDB-lite"/>
    </source>
</evidence>
<dbReference type="Pfam" id="PF08889">
    <property type="entry name" value="WbqC"/>
    <property type="match status" value="1"/>
</dbReference>
<proteinExistence type="predicted"/>
<gene>
    <name evidence="2" type="ORF">METZ01_LOCUS395616</name>
</gene>
<dbReference type="AlphaFoldDB" id="A0A382V8D2"/>
<dbReference type="EMBL" id="UINC01149971">
    <property type="protein sequence ID" value="SVD42762.1"/>
    <property type="molecule type" value="Genomic_DNA"/>
</dbReference>
<name>A0A382V8D2_9ZZZZ</name>